<dbReference type="EMBL" id="JABFUD020000023">
    <property type="protein sequence ID" value="KAI5061364.1"/>
    <property type="molecule type" value="Genomic_DNA"/>
</dbReference>
<dbReference type="Proteomes" id="UP000886520">
    <property type="component" value="Chromosome 23"/>
</dbReference>
<dbReference type="GO" id="GO:0016747">
    <property type="term" value="F:acyltransferase activity, transferring groups other than amino-acyl groups"/>
    <property type="evidence" value="ECO:0007669"/>
    <property type="project" value="TreeGrafter"/>
</dbReference>
<proteinExistence type="inferred from homology"/>
<evidence type="ECO:0000256" key="3">
    <source>
        <dbReference type="ARBA" id="ARBA00023315"/>
    </source>
</evidence>
<accession>A0A9D4U6H0</accession>
<keyword evidence="2" id="KW-0808">Transferase</keyword>
<evidence type="ECO:0008006" key="6">
    <source>
        <dbReference type="Google" id="ProtNLM"/>
    </source>
</evidence>
<protein>
    <recommendedName>
        <fullName evidence="6">Shikimate O-hydroxycinnamoyltransferase</fullName>
    </recommendedName>
</protein>
<dbReference type="FunFam" id="3.30.559.10:FF:000015">
    <property type="entry name" value="Spermidine hydroxycinnamoyl transferase"/>
    <property type="match status" value="1"/>
</dbReference>
<dbReference type="PANTHER" id="PTHR31642:SF11">
    <property type="entry name" value="SHIKIMATE O-HYDROXYCINNAMOYLTRANSFERASE"/>
    <property type="match status" value="1"/>
</dbReference>
<dbReference type="AlphaFoldDB" id="A0A9D4U6H0"/>
<dbReference type="Gene3D" id="3.30.559.10">
    <property type="entry name" value="Chloramphenicol acetyltransferase-like domain"/>
    <property type="match status" value="2"/>
</dbReference>
<evidence type="ECO:0000256" key="1">
    <source>
        <dbReference type="ARBA" id="ARBA00009861"/>
    </source>
</evidence>
<dbReference type="FunFam" id="3.30.559.10:FF:000008">
    <property type="entry name" value="Tryptamine hydroxycinnamoyl transferase"/>
    <property type="match status" value="1"/>
</dbReference>
<dbReference type="PANTHER" id="PTHR31642">
    <property type="entry name" value="TRICHOTHECENE 3-O-ACETYLTRANSFERASE"/>
    <property type="match status" value="1"/>
</dbReference>
<keyword evidence="3" id="KW-0012">Acyltransferase</keyword>
<evidence type="ECO:0000256" key="2">
    <source>
        <dbReference type="ARBA" id="ARBA00022679"/>
    </source>
</evidence>
<dbReference type="InterPro" id="IPR023213">
    <property type="entry name" value="CAT-like_dom_sf"/>
</dbReference>
<name>A0A9D4U6H0_ADICA</name>
<organism evidence="4 5">
    <name type="scientific">Adiantum capillus-veneris</name>
    <name type="common">Maidenhair fern</name>
    <dbReference type="NCBI Taxonomy" id="13818"/>
    <lineage>
        <taxon>Eukaryota</taxon>
        <taxon>Viridiplantae</taxon>
        <taxon>Streptophyta</taxon>
        <taxon>Embryophyta</taxon>
        <taxon>Tracheophyta</taxon>
        <taxon>Polypodiopsida</taxon>
        <taxon>Polypodiidae</taxon>
        <taxon>Polypodiales</taxon>
        <taxon>Pteridineae</taxon>
        <taxon>Pteridaceae</taxon>
        <taxon>Vittarioideae</taxon>
        <taxon>Adiantum</taxon>
    </lineage>
</organism>
<comment type="caution">
    <text evidence="4">The sequence shown here is derived from an EMBL/GenBank/DDBJ whole genome shotgun (WGS) entry which is preliminary data.</text>
</comment>
<dbReference type="OrthoDB" id="1862401at2759"/>
<comment type="similarity">
    <text evidence="1">Belongs to the plant acyltransferase family.</text>
</comment>
<keyword evidence="5" id="KW-1185">Reference proteome</keyword>
<gene>
    <name evidence="4" type="ORF">GOP47_0023869</name>
</gene>
<sequence>MKVVIRHAKLVKPEEETPQEVIWNSNIDLVIPRIHTPSVYFYNLKMGEGQDVFTFKVMESSLAKALVPFYPMAGRLQKDSSGRIEINCNGEGVLLVEASVDACVSDFGDFAPTMALKQLVPKVIYTEDISDCPLLVVQVTFFRCGGVSLGVGMQHHVADGMSGLHFINTWAKMARGGDLEVNPFIDRTLLRARQPPRPKFSHLEYQPPPALLPESNGIKAAQNGGLNKVYQNGNFQISNGRTKHHDGHHHPKNGFSNNQQQYLRVMHVNGNHFEHGDTNNSRVHIHEYSIDCHVCERDHCRRIPEQDLIHSSGELIKEIKKISNGHLYNNNHKGLQGPEEISNKKNNHSGHDHCHDCYNENKHTNGCLFDNHHNNFKQLQHDGSEPNGAEKYIHHNGYRRYATLDDDVATPAILHLTKQQVQELRAKAAGKKTGETYSTYEAVSAHVWRCVSRARKLRSDQETKLYIATDGRARLKPPLPEGYFGNVIFTATPIARAGELSEEGLSHGAGKIRRALERMDDEYLRSALDYLELQPDLEALVRGAHTFKSPNLGITSWTRLPIHDADFGWGRPVFMGPAGIPFEGLAYLLPGPSRDGGLSVSLALSSLHMPAFLDLFYQF</sequence>
<dbReference type="InterPro" id="IPR050317">
    <property type="entry name" value="Plant_Fungal_Acyltransferase"/>
</dbReference>
<dbReference type="Pfam" id="PF02458">
    <property type="entry name" value="Transferase"/>
    <property type="match status" value="2"/>
</dbReference>
<reference evidence="4" key="1">
    <citation type="submission" date="2021-01" db="EMBL/GenBank/DDBJ databases">
        <title>Adiantum capillus-veneris genome.</title>
        <authorList>
            <person name="Fang Y."/>
            <person name="Liao Q."/>
        </authorList>
    </citation>
    <scope>NUCLEOTIDE SEQUENCE</scope>
    <source>
        <strain evidence="4">H3</strain>
        <tissue evidence="4">Leaf</tissue>
    </source>
</reference>
<evidence type="ECO:0000313" key="4">
    <source>
        <dbReference type="EMBL" id="KAI5061364.1"/>
    </source>
</evidence>
<evidence type="ECO:0000313" key="5">
    <source>
        <dbReference type="Proteomes" id="UP000886520"/>
    </source>
</evidence>